<evidence type="ECO:0000256" key="7">
    <source>
        <dbReference type="ARBA" id="ARBA00023136"/>
    </source>
</evidence>
<comment type="subcellular location">
    <subcellularLocation>
        <location evidence="1">Membrane</location>
        <topology evidence="1">Single-pass membrane protein</topology>
    </subcellularLocation>
</comment>
<evidence type="ECO:0000313" key="8">
    <source>
        <dbReference type="EMBL" id="MTI26617.1"/>
    </source>
</evidence>
<accession>A0ABW9RR00</accession>
<evidence type="ECO:0000256" key="4">
    <source>
        <dbReference type="ARBA" id="ARBA00022927"/>
    </source>
</evidence>
<keyword evidence="3" id="KW-0812">Transmembrane</keyword>
<dbReference type="InterPro" id="IPR003369">
    <property type="entry name" value="TatA/B/E"/>
</dbReference>
<evidence type="ECO:0000256" key="5">
    <source>
        <dbReference type="ARBA" id="ARBA00022989"/>
    </source>
</evidence>
<sequence>FGAKKIPELARGLGRGIREFKDATKEIKKDMDDSAKLEDEKK</sequence>
<evidence type="ECO:0000256" key="3">
    <source>
        <dbReference type="ARBA" id="ARBA00022692"/>
    </source>
</evidence>
<evidence type="ECO:0000313" key="9">
    <source>
        <dbReference type="Proteomes" id="UP000798808"/>
    </source>
</evidence>
<dbReference type="RefSeq" id="WP_185156122.1">
    <property type="nucleotide sequence ID" value="NZ_SMLW01000589.1"/>
</dbReference>
<keyword evidence="2" id="KW-0813">Transport</keyword>
<keyword evidence="5" id="KW-1133">Transmembrane helix</keyword>
<feature type="non-terminal residue" evidence="8">
    <location>
        <position position="1"/>
    </location>
</feature>
<dbReference type="Proteomes" id="UP000798808">
    <property type="component" value="Unassembled WGS sequence"/>
</dbReference>
<keyword evidence="7" id="KW-0472">Membrane</keyword>
<dbReference type="EMBL" id="SMLW01000589">
    <property type="protein sequence ID" value="MTI26617.1"/>
    <property type="molecule type" value="Genomic_DNA"/>
</dbReference>
<dbReference type="Gene3D" id="1.20.5.3310">
    <property type="match status" value="1"/>
</dbReference>
<protein>
    <submittedName>
        <fullName evidence="8">Twin-arginine translocase TatA/TatE family subunit</fullName>
    </submittedName>
</protein>
<keyword evidence="9" id="KW-1185">Reference proteome</keyword>
<evidence type="ECO:0000256" key="2">
    <source>
        <dbReference type="ARBA" id="ARBA00022448"/>
    </source>
</evidence>
<organism evidence="8 9">
    <name type="scientific">Fulvivirga kasyanovii</name>
    <dbReference type="NCBI Taxonomy" id="396812"/>
    <lineage>
        <taxon>Bacteria</taxon>
        <taxon>Pseudomonadati</taxon>
        <taxon>Bacteroidota</taxon>
        <taxon>Cytophagia</taxon>
        <taxon>Cytophagales</taxon>
        <taxon>Fulvivirgaceae</taxon>
        <taxon>Fulvivirga</taxon>
    </lineage>
</organism>
<keyword evidence="6" id="KW-0811">Translocation</keyword>
<comment type="caution">
    <text evidence="8">The sequence shown here is derived from an EMBL/GenBank/DDBJ whole genome shotgun (WGS) entry which is preliminary data.</text>
</comment>
<name>A0ABW9RR00_9BACT</name>
<keyword evidence="4" id="KW-0653">Protein transport</keyword>
<gene>
    <name evidence="8" type="ORF">E1163_16795</name>
</gene>
<evidence type="ECO:0000256" key="6">
    <source>
        <dbReference type="ARBA" id="ARBA00023010"/>
    </source>
</evidence>
<proteinExistence type="predicted"/>
<reference evidence="8 9" key="1">
    <citation type="submission" date="2019-02" db="EMBL/GenBank/DDBJ databases">
        <authorList>
            <person name="Goldberg S.R."/>
            <person name="Haltli B.A."/>
            <person name="Correa H."/>
            <person name="Russell K.G."/>
        </authorList>
    </citation>
    <scope>NUCLEOTIDE SEQUENCE [LARGE SCALE GENOMIC DNA]</scope>
    <source>
        <strain evidence="8 9">JCM 16186</strain>
    </source>
</reference>
<evidence type="ECO:0000256" key="1">
    <source>
        <dbReference type="ARBA" id="ARBA00004167"/>
    </source>
</evidence>
<dbReference type="Pfam" id="PF02416">
    <property type="entry name" value="TatA_B_E"/>
    <property type="match status" value="1"/>
</dbReference>